<dbReference type="SUPFAM" id="SSF49503">
    <property type="entry name" value="Cupredoxins"/>
    <property type="match status" value="2"/>
</dbReference>
<feature type="chain" id="PRO_5017992973" description="Plastocyanin-like domain-containing protein" evidence="2">
    <location>
        <begin position="26"/>
        <end position="588"/>
    </location>
</feature>
<evidence type="ECO:0000259" key="3">
    <source>
        <dbReference type="Pfam" id="PF07731"/>
    </source>
</evidence>
<protein>
    <recommendedName>
        <fullName evidence="3">Plastocyanin-like domain-containing protein</fullName>
    </recommendedName>
</protein>
<dbReference type="VEuPathDB" id="FungiDB:BTJ68_03583"/>
<sequence>MTTFLESLPLFLIGLFLTLPHQTTMAPLPSSSRLLSLATLLALPLANAQSYVTTTIGTTVTTVTTTASTTDPSSSSSSDQDPQSPYLSSCAADLNGVLPSPTPAQWTYSGNVRRYYIAAEEVEWDYAPSGWDNWLGVPMANSPRANMAGSNTYGTKWLKALYRGYTDASFTEQTEQPPWQGTQGPTIRSEVGDLVEIMFLNRLSQNYATVHSMGLTYIKADGGATYANVTDPGRNITLGEADAVPPRNVYEGVEPGGCVVYKWMVEEDSGPDEGDPSKVHSYHSYVAMQQDTNSGLIGPHITYGRGLMEQTMAEYREFTLLYMIYEESDSWLSAQNAERLNAGGNGNSKREFDDDEAKESSFWRKWLQPRAPWGPRAARAGGSGDDGTWGQKNRVADSASSSSTSSASPGAGNAAPTGAMGAMPVGGGGMPGGGSMMPMAGSIDTENLYSANQSVWRPQVINLAGSNQFGGQAPSFFTMNGYIFANNPIFDMCFDDKVIWYVNSYGSMPHVFHMHGNNFEYGGVTTYAISVNDGEGKTLFMDATGAGLWQVLCHVNFHHTLGMVANYQVYYPDECPLPALEPSPGNPS</sequence>
<accession>A0A3M6X964</accession>
<comment type="caution">
    <text evidence="4">The sequence shown here is derived from an EMBL/GenBank/DDBJ whole genome shotgun (WGS) entry which is preliminary data.</text>
</comment>
<reference evidence="4 5" key="1">
    <citation type="journal article" date="2018" name="BMC Genomics">
        <title>Genomic evidence for intraspecific hybridization in a clonal and extremely halotolerant yeast.</title>
        <authorList>
            <person name="Gostincar C."/>
            <person name="Stajich J.E."/>
            <person name="Zupancic J."/>
            <person name="Zalar P."/>
            <person name="Gunde-Cimerman N."/>
        </authorList>
    </citation>
    <scope>NUCLEOTIDE SEQUENCE [LARGE SCALE GENOMIC DNA]</scope>
    <source>
        <strain evidence="4 5">EXF-6656</strain>
    </source>
</reference>
<feature type="compositionally biased region" description="Low complexity" evidence="1">
    <location>
        <begin position="398"/>
        <end position="419"/>
    </location>
</feature>
<feature type="signal peptide" evidence="2">
    <location>
        <begin position="1"/>
        <end position="25"/>
    </location>
</feature>
<gene>
    <name evidence="4" type="ORF">D0869_02393</name>
</gene>
<dbReference type="AlphaFoldDB" id="A0A3M6X964"/>
<dbReference type="OrthoDB" id="2121828at2759"/>
<proteinExistence type="predicted"/>
<feature type="domain" description="Plastocyanin-like" evidence="3">
    <location>
        <begin position="473"/>
        <end position="569"/>
    </location>
</feature>
<dbReference type="EMBL" id="QWIJ01000118">
    <property type="protein sequence ID" value="RMX87394.1"/>
    <property type="molecule type" value="Genomic_DNA"/>
</dbReference>
<dbReference type="Pfam" id="PF07731">
    <property type="entry name" value="Cu-oxidase_2"/>
    <property type="match status" value="1"/>
</dbReference>
<evidence type="ECO:0000313" key="4">
    <source>
        <dbReference type="EMBL" id="RMX87394.1"/>
    </source>
</evidence>
<feature type="region of interest" description="Disordered" evidence="1">
    <location>
        <begin position="65"/>
        <end position="86"/>
    </location>
</feature>
<dbReference type="GO" id="GO:0005507">
    <property type="term" value="F:copper ion binding"/>
    <property type="evidence" value="ECO:0007669"/>
    <property type="project" value="InterPro"/>
</dbReference>
<evidence type="ECO:0000256" key="1">
    <source>
        <dbReference type="SAM" id="MobiDB-lite"/>
    </source>
</evidence>
<dbReference type="InterPro" id="IPR008972">
    <property type="entry name" value="Cupredoxin"/>
</dbReference>
<keyword evidence="2" id="KW-0732">Signal</keyword>
<evidence type="ECO:0000256" key="2">
    <source>
        <dbReference type="SAM" id="SignalP"/>
    </source>
</evidence>
<feature type="region of interest" description="Disordered" evidence="1">
    <location>
        <begin position="372"/>
        <end position="419"/>
    </location>
</feature>
<name>A0A3M6X964_HORWE</name>
<dbReference type="InterPro" id="IPR011706">
    <property type="entry name" value="Cu-oxidase_C"/>
</dbReference>
<organism evidence="4 5">
    <name type="scientific">Hortaea werneckii</name>
    <name type="common">Black yeast</name>
    <name type="synonym">Cladosporium werneckii</name>
    <dbReference type="NCBI Taxonomy" id="91943"/>
    <lineage>
        <taxon>Eukaryota</taxon>
        <taxon>Fungi</taxon>
        <taxon>Dikarya</taxon>
        <taxon>Ascomycota</taxon>
        <taxon>Pezizomycotina</taxon>
        <taxon>Dothideomycetes</taxon>
        <taxon>Dothideomycetidae</taxon>
        <taxon>Mycosphaerellales</taxon>
        <taxon>Teratosphaeriaceae</taxon>
        <taxon>Hortaea</taxon>
    </lineage>
</organism>
<dbReference type="GO" id="GO:0016491">
    <property type="term" value="F:oxidoreductase activity"/>
    <property type="evidence" value="ECO:0007669"/>
    <property type="project" value="InterPro"/>
</dbReference>
<dbReference type="Proteomes" id="UP000281245">
    <property type="component" value="Unassembled WGS sequence"/>
</dbReference>
<evidence type="ECO:0000313" key="5">
    <source>
        <dbReference type="Proteomes" id="UP000281245"/>
    </source>
</evidence>
<dbReference type="Gene3D" id="2.60.40.420">
    <property type="entry name" value="Cupredoxins - blue copper proteins"/>
    <property type="match status" value="2"/>
</dbReference>